<accession>A0AAE3W7Z2</accession>
<sequence>MLRGWPGRDSVLEPLAVPVDGGYRMWFLATPHEVGPGEQPDFELHVTDSADGIRWDPARRFATAAEGYFDNAIYRTPYGWEMMLARGTNLHGTVPYPGQGLWIMRAATPSPDRAAWSPPERVLDTAAPGTPSWLGRGVCGPSVVPLPGGRRIVFLTGTHATASWPAAARRRWVHARRLPVPAPYFLATGTVTVT</sequence>
<dbReference type="AlphaFoldDB" id="A0AAE3W7Z2"/>
<reference evidence="1 2" key="1">
    <citation type="submission" date="2023-07" db="EMBL/GenBank/DDBJ databases">
        <title>Sequencing the genomes of 1000 actinobacteria strains.</title>
        <authorList>
            <person name="Klenk H.-P."/>
        </authorList>
    </citation>
    <scope>NUCLEOTIDE SEQUENCE [LARGE SCALE GENOMIC DNA]</scope>
    <source>
        <strain evidence="1 2">DSM 44709</strain>
    </source>
</reference>
<protein>
    <submittedName>
        <fullName evidence="1">Uncharacterized protein</fullName>
    </submittedName>
</protein>
<name>A0AAE3W7Z2_9ACTN</name>
<dbReference type="RefSeq" id="WP_307247356.1">
    <property type="nucleotide sequence ID" value="NZ_JAUSUZ010000001.1"/>
</dbReference>
<dbReference type="EMBL" id="JAUSUZ010000001">
    <property type="protein sequence ID" value="MDQ0370962.1"/>
    <property type="molecule type" value="Genomic_DNA"/>
</dbReference>
<proteinExistence type="predicted"/>
<comment type="caution">
    <text evidence="1">The sequence shown here is derived from an EMBL/GenBank/DDBJ whole genome shotgun (WGS) entry which is preliminary data.</text>
</comment>
<evidence type="ECO:0000313" key="1">
    <source>
        <dbReference type="EMBL" id="MDQ0370962.1"/>
    </source>
</evidence>
<evidence type="ECO:0000313" key="2">
    <source>
        <dbReference type="Proteomes" id="UP001240236"/>
    </source>
</evidence>
<organism evidence="1 2">
    <name type="scientific">Catenuloplanes indicus</name>
    <dbReference type="NCBI Taxonomy" id="137267"/>
    <lineage>
        <taxon>Bacteria</taxon>
        <taxon>Bacillati</taxon>
        <taxon>Actinomycetota</taxon>
        <taxon>Actinomycetes</taxon>
        <taxon>Micromonosporales</taxon>
        <taxon>Micromonosporaceae</taxon>
        <taxon>Catenuloplanes</taxon>
    </lineage>
</organism>
<gene>
    <name evidence="1" type="ORF">J2S42_007631</name>
</gene>
<dbReference type="Proteomes" id="UP001240236">
    <property type="component" value="Unassembled WGS sequence"/>
</dbReference>
<keyword evidence="2" id="KW-1185">Reference proteome</keyword>